<dbReference type="InParanoid" id="A0A078APR4"/>
<dbReference type="InterPro" id="IPR001789">
    <property type="entry name" value="Sig_transdc_resp-reg_receiver"/>
</dbReference>
<dbReference type="Pfam" id="PF00072">
    <property type="entry name" value="Response_reg"/>
    <property type="match status" value="1"/>
</dbReference>
<evidence type="ECO:0000256" key="4">
    <source>
        <dbReference type="SAM" id="Phobius"/>
    </source>
</evidence>
<dbReference type="CDD" id="cd17546">
    <property type="entry name" value="REC_hyHK_CKI1_RcsC-like"/>
    <property type="match status" value="1"/>
</dbReference>
<keyword evidence="4" id="KW-0812">Transmembrane</keyword>
<keyword evidence="4" id="KW-0472">Membrane</keyword>
<dbReference type="OrthoDB" id="312675at2759"/>
<feature type="modified residue" description="4-aspartylphosphate" evidence="2">
    <location>
        <position position="969"/>
    </location>
</feature>
<evidence type="ECO:0000259" key="6">
    <source>
        <dbReference type="PROSITE" id="PS50110"/>
    </source>
</evidence>
<evidence type="ECO:0000259" key="5">
    <source>
        <dbReference type="PROSITE" id="PS50109"/>
    </source>
</evidence>
<dbReference type="SMART" id="SM00448">
    <property type="entry name" value="REC"/>
    <property type="match status" value="1"/>
</dbReference>
<evidence type="ECO:0000256" key="2">
    <source>
        <dbReference type="PROSITE-ProRule" id="PRU00169"/>
    </source>
</evidence>
<dbReference type="InterPro" id="IPR011006">
    <property type="entry name" value="CheY-like_superfamily"/>
</dbReference>
<accession>A0A078APR4</accession>
<evidence type="ECO:0000256" key="1">
    <source>
        <dbReference type="ARBA" id="ARBA00022553"/>
    </source>
</evidence>
<dbReference type="InterPro" id="IPR050956">
    <property type="entry name" value="2C_system_His_kinase"/>
</dbReference>
<feature type="domain" description="Histidine kinase" evidence="5">
    <location>
        <begin position="228"/>
        <end position="476"/>
    </location>
</feature>
<evidence type="ECO:0000313" key="8">
    <source>
        <dbReference type="Proteomes" id="UP000039865"/>
    </source>
</evidence>
<dbReference type="CDD" id="cd00082">
    <property type="entry name" value="HisKA"/>
    <property type="match status" value="1"/>
</dbReference>
<protein>
    <submittedName>
        <fullName evidence="7">Histidine kinase-dna gyrase b-and hsp90-like domain containing protein</fullName>
    </submittedName>
</protein>
<dbReference type="SMART" id="SM00388">
    <property type="entry name" value="HisKA"/>
    <property type="match status" value="1"/>
</dbReference>
<feature type="region of interest" description="Disordered" evidence="3">
    <location>
        <begin position="654"/>
        <end position="678"/>
    </location>
</feature>
<dbReference type="EMBL" id="CCKQ01012532">
    <property type="protein sequence ID" value="CDW84159.1"/>
    <property type="molecule type" value="Genomic_DNA"/>
</dbReference>
<organism evidence="7 8">
    <name type="scientific">Stylonychia lemnae</name>
    <name type="common">Ciliate</name>
    <dbReference type="NCBI Taxonomy" id="5949"/>
    <lineage>
        <taxon>Eukaryota</taxon>
        <taxon>Sar</taxon>
        <taxon>Alveolata</taxon>
        <taxon>Ciliophora</taxon>
        <taxon>Intramacronucleata</taxon>
        <taxon>Spirotrichea</taxon>
        <taxon>Stichotrichia</taxon>
        <taxon>Sporadotrichida</taxon>
        <taxon>Oxytrichidae</taxon>
        <taxon>Stylonychinae</taxon>
        <taxon>Stylonychia</taxon>
    </lineage>
</organism>
<dbReference type="InterPro" id="IPR004358">
    <property type="entry name" value="Sig_transdc_His_kin-like_C"/>
</dbReference>
<dbReference type="InterPro" id="IPR003594">
    <property type="entry name" value="HATPase_dom"/>
</dbReference>
<reference evidence="7 8" key="1">
    <citation type="submission" date="2014-06" db="EMBL/GenBank/DDBJ databases">
        <authorList>
            <person name="Swart Estienne"/>
        </authorList>
    </citation>
    <scope>NUCLEOTIDE SEQUENCE [LARGE SCALE GENOMIC DNA]</scope>
    <source>
        <strain evidence="7 8">130c</strain>
    </source>
</reference>
<keyword evidence="7" id="KW-0808">Transferase</keyword>
<name>A0A078APR4_STYLE</name>
<dbReference type="Gene3D" id="3.40.50.2300">
    <property type="match status" value="1"/>
</dbReference>
<feature type="domain" description="Response regulatory" evidence="6">
    <location>
        <begin position="911"/>
        <end position="1046"/>
    </location>
</feature>
<feature type="transmembrane region" description="Helical" evidence="4">
    <location>
        <begin position="27"/>
        <end position="48"/>
    </location>
</feature>
<dbReference type="SMART" id="SM00387">
    <property type="entry name" value="HATPase_c"/>
    <property type="match status" value="1"/>
</dbReference>
<dbReference type="InterPro" id="IPR036097">
    <property type="entry name" value="HisK_dim/P_sf"/>
</dbReference>
<evidence type="ECO:0000256" key="3">
    <source>
        <dbReference type="SAM" id="MobiDB-lite"/>
    </source>
</evidence>
<gene>
    <name evidence="7" type="primary">Contig9788.g10467</name>
    <name evidence="7" type="ORF">STYLEM_13216</name>
</gene>
<keyword evidence="7" id="KW-0418">Kinase</keyword>
<dbReference type="SUPFAM" id="SSF52172">
    <property type="entry name" value="CheY-like"/>
    <property type="match status" value="1"/>
</dbReference>
<dbReference type="SUPFAM" id="SSF47384">
    <property type="entry name" value="Homodimeric domain of signal transducing histidine kinase"/>
    <property type="match status" value="1"/>
</dbReference>
<dbReference type="Gene3D" id="3.30.565.10">
    <property type="entry name" value="Histidine kinase-like ATPase, C-terminal domain"/>
    <property type="match status" value="1"/>
</dbReference>
<dbReference type="Gene3D" id="1.10.287.130">
    <property type="match status" value="1"/>
</dbReference>
<keyword evidence="8" id="KW-1185">Reference proteome</keyword>
<dbReference type="InterPro" id="IPR003661">
    <property type="entry name" value="HisK_dim/P_dom"/>
</dbReference>
<keyword evidence="1 2" id="KW-0597">Phosphoprotein</keyword>
<dbReference type="PROSITE" id="PS50109">
    <property type="entry name" value="HIS_KIN"/>
    <property type="match status" value="1"/>
</dbReference>
<evidence type="ECO:0000313" key="7">
    <source>
        <dbReference type="EMBL" id="CDW84159.1"/>
    </source>
</evidence>
<proteinExistence type="predicted"/>
<dbReference type="GO" id="GO:0000155">
    <property type="term" value="F:phosphorelay sensor kinase activity"/>
    <property type="evidence" value="ECO:0007669"/>
    <property type="project" value="InterPro"/>
</dbReference>
<dbReference type="AlphaFoldDB" id="A0A078APR4"/>
<dbReference type="PANTHER" id="PTHR43719:SF28">
    <property type="entry name" value="PEROXIDE STRESS-ACTIVATED HISTIDINE KINASE MAK1-RELATED"/>
    <property type="match status" value="1"/>
</dbReference>
<dbReference type="InterPro" id="IPR036890">
    <property type="entry name" value="HATPase_C_sf"/>
</dbReference>
<dbReference type="InterPro" id="IPR005467">
    <property type="entry name" value="His_kinase_dom"/>
</dbReference>
<dbReference type="PROSITE" id="PS50110">
    <property type="entry name" value="RESPONSE_REGULATORY"/>
    <property type="match status" value="1"/>
</dbReference>
<keyword evidence="4" id="KW-1133">Transmembrane helix</keyword>
<sequence length="1052" mass="122183">MPFYFIIQIYPILNFFLHFPEFQTKNYYATVSMFILYHYFTFLVIGIVSQRSRENLFIERKKVKIVKEEYHQILENLPEGILIAKDDDKAIYMNQELKQFLNVTGDNYDAGLILKLFKKHCFNNTGSPLKEEDLPLRNSEQNIFQSTSLQEMLSQKDWCKENDQFYELELVSGEQCDDEERIFTHIQKLEIQYKQKSAQMIIIRNISHIIHYEKAKNQNKYLELLTQTMSHEFLTPLNSILHLSAFIEKKLQEKYLKERQITGDMGSQVDKDLKICLDYLNIVRSSASIMSFLVKDLLDLMYIRQNSFNLEKKNFSVIEACQEVIKCYEIQAQIKKIYLKIEVADHIKRKIKQICGDKLRYQQILFNIIQNGVKFTFNGGVKIKLALLSNDNCEECGQLVTMVEDTGSGITKEIQEKLFQLFALMSDINSNTISTQGIGLGLSICKQLVTKLGGQIKINTIVNEGTTVKFSFPFYCHYHEENQHQFNLNSGLLSNSQPRSNPESFCDNMTMKSGYSARSKISAKSKTRTRRFFEVEIFASVHQNVIGKKDDENQIHNRIPTRQNNHKEPQSFINAKTDDTSFQYNLEINKQQSNNLRFEKQDRENKTTNFYNSKQKQTWDNNYTQPKRMPTEHIKVTDTQNDLEASNSLIIDIRSGGRNKSFHSQQPRLTSKRDTQQRNTTDVIDDYSDHKNICFIAKAKHNDLKIINKKNGYQQLNIDSKNNSMESSQILPKIQSSGLDYSVISDKKKTAFFGNFQGSDAANNQESMIDFCSKMQPELQNCQKSNNEIIDSQLDIRDITMVKVSNNFEEYQMRKSTVHYAQPGNFNFSRIQQSNQVQVFAERSDEDDDSVNDYENKDNRIGSSLRIVIDNELCPQYQESDSADQASDQQYNRLNQSNNRSNLKTCSCESSVLIVDDNMFNLIPLELILRELFHIQVDKAMNGQEAVNLFQKNIMKQCCDVKYKLVLMDLNMPVMDGYDATVLIIQSFRRVFPEGVYSNGDQLNIVAVTAFVNDENIRKCIRVGMKKVLHKPVNCEELGSVVDQYFHYRIQQ</sequence>
<dbReference type="PANTHER" id="PTHR43719">
    <property type="entry name" value="TWO-COMPONENT HISTIDINE KINASE"/>
    <property type="match status" value="1"/>
</dbReference>
<dbReference type="Pfam" id="PF02518">
    <property type="entry name" value="HATPase_c"/>
    <property type="match status" value="1"/>
</dbReference>
<dbReference type="SUPFAM" id="SSF55874">
    <property type="entry name" value="ATPase domain of HSP90 chaperone/DNA topoisomerase II/histidine kinase"/>
    <property type="match status" value="1"/>
</dbReference>
<dbReference type="Proteomes" id="UP000039865">
    <property type="component" value="Unassembled WGS sequence"/>
</dbReference>
<dbReference type="PRINTS" id="PR00344">
    <property type="entry name" value="BCTRLSENSOR"/>
</dbReference>